<evidence type="ECO:0000256" key="1">
    <source>
        <dbReference type="ARBA" id="ARBA00006010"/>
    </source>
</evidence>
<dbReference type="AlphaFoldDB" id="A0ABD3KP34"/>
<evidence type="ECO:0008006" key="6">
    <source>
        <dbReference type="Google" id="ProtNLM"/>
    </source>
</evidence>
<protein>
    <recommendedName>
        <fullName evidence="6">Stigma-specific STIG1-like protein 1</fullName>
    </recommendedName>
</protein>
<evidence type="ECO:0000256" key="2">
    <source>
        <dbReference type="ARBA" id="ARBA00022729"/>
    </source>
</evidence>
<reference evidence="4 5" key="1">
    <citation type="submission" date="2024-11" db="EMBL/GenBank/DDBJ databases">
        <title>Chromosome-level genome assembly of Eucalyptus globulus Labill. provides insights into its genome evolution.</title>
        <authorList>
            <person name="Li X."/>
        </authorList>
    </citation>
    <scope>NUCLEOTIDE SEQUENCE [LARGE SCALE GENOMIC DNA]</scope>
    <source>
        <strain evidence="4">CL2024</strain>
        <tissue evidence="4">Fresh tender leaves</tissue>
    </source>
</reference>
<comment type="similarity">
    <text evidence="1">Belongs to the STIG1 family.</text>
</comment>
<keyword evidence="5" id="KW-1185">Reference proteome</keyword>
<dbReference type="InterPro" id="IPR006969">
    <property type="entry name" value="Stig-like"/>
</dbReference>
<sequence length="146" mass="15714">MKLSNSFCIMLVLLCLTLVNSEVPGITSPSIISSSHEDESSVEAPFPLHLGNRFLAEGVRATMTCDKYPRVCRATGSPGPDCCNKQCVDVATDRLNCGACRKRCKYGEMCCHGKCVNPSVDEKHCGRCGNKCSKGSSCVHGLCNYA</sequence>
<proteinExistence type="inferred from homology"/>
<dbReference type="PANTHER" id="PTHR33227">
    <property type="entry name" value="STIGMA-SPECIFIC STIG1-LIKE PROTEIN 3"/>
    <property type="match status" value="1"/>
</dbReference>
<evidence type="ECO:0000313" key="4">
    <source>
        <dbReference type="EMBL" id="KAL3740784.1"/>
    </source>
</evidence>
<dbReference type="EMBL" id="JBJKBG010000005">
    <property type="protein sequence ID" value="KAL3740784.1"/>
    <property type="molecule type" value="Genomic_DNA"/>
</dbReference>
<dbReference type="Proteomes" id="UP001634007">
    <property type="component" value="Unassembled WGS sequence"/>
</dbReference>
<dbReference type="PANTHER" id="PTHR33227:SF28">
    <property type="entry name" value="STIGMA-SPECIFIC STIG1-LIKE PROTEIN 1"/>
    <property type="match status" value="1"/>
</dbReference>
<accession>A0ABD3KP34</accession>
<name>A0ABD3KP34_EUCGL</name>
<feature type="signal peptide" evidence="3">
    <location>
        <begin position="1"/>
        <end position="21"/>
    </location>
</feature>
<evidence type="ECO:0000256" key="3">
    <source>
        <dbReference type="SAM" id="SignalP"/>
    </source>
</evidence>
<organism evidence="4 5">
    <name type="scientific">Eucalyptus globulus</name>
    <name type="common">Tasmanian blue gum</name>
    <dbReference type="NCBI Taxonomy" id="34317"/>
    <lineage>
        <taxon>Eukaryota</taxon>
        <taxon>Viridiplantae</taxon>
        <taxon>Streptophyta</taxon>
        <taxon>Embryophyta</taxon>
        <taxon>Tracheophyta</taxon>
        <taxon>Spermatophyta</taxon>
        <taxon>Magnoliopsida</taxon>
        <taxon>eudicotyledons</taxon>
        <taxon>Gunneridae</taxon>
        <taxon>Pentapetalae</taxon>
        <taxon>rosids</taxon>
        <taxon>malvids</taxon>
        <taxon>Myrtales</taxon>
        <taxon>Myrtaceae</taxon>
        <taxon>Myrtoideae</taxon>
        <taxon>Eucalypteae</taxon>
        <taxon>Eucalyptus</taxon>
    </lineage>
</organism>
<dbReference type="Pfam" id="PF04885">
    <property type="entry name" value="Stig1"/>
    <property type="match status" value="1"/>
</dbReference>
<gene>
    <name evidence="4" type="ORF">ACJRO7_021979</name>
</gene>
<feature type="chain" id="PRO_5044781487" description="Stigma-specific STIG1-like protein 1" evidence="3">
    <location>
        <begin position="22"/>
        <end position="146"/>
    </location>
</feature>
<evidence type="ECO:0000313" key="5">
    <source>
        <dbReference type="Proteomes" id="UP001634007"/>
    </source>
</evidence>
<keyword evidence="2 3" id="KW-0732">Signal</keyword>
<comment type="caution">
    <text evidence="4">The sequence shown here is derived from an EMBL/GenBank/DDBJ whole genome shotgun (WGS) entry which is preliminary data.</text>
</comment>